<dbReference type="AlphaFoldDB" id="E6QUF1"/>
<evidence type="ECO:0000256" key="3">
    <source>
        <dbReference type="ARBA" id="ARBA00022617"/>
    </source>
</evidence>
<name>E6QUF1_9ZZZZ</name>
<evidence type="ECO:0000313" key="9">
    <source>
        <dbReference type="EMBL" id="CBI10873.1"/>
    </source>
</evidence>
<evidence type="ECO:0000256" key="1">
    <source>
        <dbReference type="ARBA" id="ARBA00004418"/>
    </source>
</evidence>
<dbReference type="GO" id="GO:0009055">
    <property type="term" value="F:electron transfer activity"/>
    <property type="evidence" value="ECO:0007669"/>
    <property type="project" value="InterPro"/>
</dbReference>
<keyword evidence="2" id="KW-0813">Transport</keyword>
<dbReference type="GO" id="GO:0005506">
    <property type="term" value="F:iron ion binding"/>
    <property type="evidence" value="ECO:0007669"/>
    <property type="project" value="InterPro"/>
</dbReference>
<comment type="subcellular location">
    <subcellularLocation>
        <location evidence="1">Periplasm</location>
    </subcellularLocation>
</comment>
<dbReference type="Gene3D" id="1.10.760.10">
    <property type="entry name" value="Cytochrome c-like domain"/>
    <property type="match status" value="2"/>
</dbReference>
<dbReference type="PANTHER" id="PTHR33751">
    <property type="entry name" value="CBB3-TYPE CYTOCHROME C OXIDASE SUBUNIT FIXP"/>
    <property type="match status" value="1"/>
</dbReference>
<accession>E6QUF1</accession>
<gene>
    <name evidence="9" type="ORF">CARN7_1675</name>
</gene>
<protein>
    <submittedName>
        <fullName evidence="9">Putative Cytochrome c4</fullName>
    </submittedName>
</protein>
<feature type="domain" description="Cytochrome c" evidence="8">
    <location>
        <begin position="49"/>
        <end position="132"/>
    </location>
</feature>
<dbReference type="PIRSF" id="PIRSF000005">
    <property type="entry name" value="Cytochrome_c4"/>
    <property type="match status" value="1"/>
</dbReference>
<sequence>MEYAQAETVVSSAISTAGVVPTKASLPVTTAKVDAKSPTQLRSAPDETAKLNAVPTIVSSSCMTCHGQQGITAPGVMFPNLAGQWAFYLRTQLYDFKSHQRADPMAAIMWGMVAPLTDAQIHQVATYFSNQVRNPGVSENPKLVQAGKKIYKGGLLKEDVPACMACHGPTGVGIPPLFPALAGQRQGYVVNQLNYFKLGTRTDDPDGVMRDIAKNLTSQQIMELAAYVRAL</sequence>
<organism evidence="9">
    <name type="scientific">mine drainage metagenome</name>
    <dbReference type="NCBI Taxonomy" id="410659"/>
    <lineage>
        <taxon>unclassified sequences</taxon>
        <taxon>metagenomes</taxon>
        <taxon>ecological metagenomes</taxon>
    </lineage>
</organism>
<keyword evidence="3" id="KW-0349">Heme</keyword>
<dbReference type="PANTHER" id="PTHR33751:SF9">
    <property type="entry name" value="CYTOCHROME C4"/>
    <property type="match status" value="1"/>
</dbReference>
<evidence type="ECO:0000256" key="4">
    <source>
        <dbReference type="ARBA" id="ARBA00022723"/>
    </source>
</evidence>
<keyword evidence="6" id="KW-0249">Electron transport</keyword>
<evidence type="ECO:0000259" key="8">
    <source>
        <dbReference type="PROSITE" id="PS51007"/>
    </source>
</evidence>
<evidence type="ECO:0000256" key="6">
    <source>
        <dbReference type="ARBA" id="ARBA00022982"/>
    </source>
</evidence>
<dbReference type="InterPro" id="IPR024167">
    <property type="entry name" value="Cytochrome_c4-like"/>
</dbReference>
<keyword evidence="4" id="KW-0479">Metal-binding</keyword>
<dbReference type="InterPro" id="IPR036909">
    <property type="entry name" value="Cyt_c-like_dom_sf"/>
</dbReference>
<dbReference type="InterPro" id="IPR050597">
    <property type="entry name" value="Cytochrome_c_Oxidase_Subunit"/>
</dbReference>
<dbReference type="InterPro" id="IPR009056">
    <property type="entry name" value="Cyt_c-like_dom"/>
</dbReference>
<dbReference type="PROSITE" id="PS51007">
    <property type="entry name" value="CYTC"/>
    <property type="match status" value="2"/>
</dbReference>
<dbReference type="GO" id="GO:0042597">
    <property type="term" value="C:periplasmic space"/>
    <property type="evidence" value="ECO:0007669"/>
    <property type="project" value="UniProtKB-SubCell"/>
</dbReference>
<keyword evidence="5" id="KW-0574">Periplasm</keyword>
<evidence type="ECO:0000256" key="2">
    <source>
        <dbReference type="ARBA" id="ARBA00022448"/>
    </source>
</evidence>
<evidence type="ECO:0000256" key="7">
    <source>
        <dbReference type="ARBA" id="ARBA00023004"/>
    </source>
</evidence>
<keyword evidence="7" id="KW-0408">Iron</keyword>
<dbReference type="SUPFAM" id="SSF46626">
    <property type="entry name" value="Cytochrome c"/>
    <property type="match status" value="2"/>
</dbReference>
<comment type="caution">
    <text evidence="9">The sequence shown here is derived from an EMBL/GenBank/DDBJ whole genome shotgun (WGS) entry which is preliminary data.</text>
</comment>
<proteinExistence type="predicted"/>
<evidence type="ECO:0000256" key="5">
    <source>
        <dbReference type="ARBA" id="ARBA00022764"/>
    </source>
</evidence>
<dbReference type="EMBL" id="CABR01000111">
    <property type="protein sequence ID" value="CBI10873.1"/>
    <property type="molecule type" value="Genomic_DNA"/>
</dbReference>
<reference evidence="9" key="1">
    <citation type="submission" date="2009-10" db="EMBL/GenBank/DDBJ databases">
        <title>Diversity of trophic interactions inside an arsenic-rich microbial ecosystem.</title>
        <authorList>
            <person name="Bertin P.N."/>
            <person name="Heinrich-Salmeron A."/>
            <person name="Pelletier E."/>
            <person name="Goulhen-Chollet F."/>
            <person name="Arsene-Ploetze F."/>
            <person name="Gallien S."/>
            <person name="Calteau A."/>
            <person name="Vallenet D."/>
            <person name="Casiot C."/>
            <person name="Chane-Woon-Ming B."/>
            <person name="Giloteaux L."/>
            <person name="Barakat M."/>
            <person name="Bonnefoy V."/>
            <person name="Bruneel O."/>
            <person name="Chandler M."/>
            <person name="Cleiss J."/>
            <person name="Duran R."/>
            <person name="Elbaz-Poulichet F."/>
            <person name="Fonknechten N."/>
            <person name="Lauga B."/>
            <person name="Mornico D."/>
            <person name="Ortet P."/>
            <person name="Schaeffer C."/>
            <person name="Siguier P."/>
            <person name="Alexander Thil Smith A."/>
            <person name="Van Dorsselaer A."/>
            <person name="Weissenbach J."/>
            <person name="Medigue C."/>
            <person name="Le Paslier D."/>
        </authorList>
    </citation>
    <scope>NUCLEOTIDE SEQUENCE</scope>
</reference>
<dbReference type="Pfam" id="PF00034">
    <property type="entry name" value="Cytochrom_C"/>
    <property type="match status" value="2"/>
</dbReference>
<dbReference type="GO" id="GO:0020037">
    <property type="term" value="F:heme binding"/>
    <property type="evidence" value="ECO:0007669"/>
    <property type="project" value="InterPro"/>
</dbReference>
<feature type="domain" description="Cytochrome c" evidence="8">
    <location>
        <begin position="142"/>
        <end position="231"/>
    </location>
</feature>